<dbReference type="EMBL" id="AJVK01020910">
    <property type="status" value="NOT_ANNOTATED_CDS"/>
    <property type="molecule type" value="Genomic_DNA"/>
</dbReference>
<dbReference type="VEuPathDB" id="VectorBase:PPAI000568"/>
<accession>A0A1B0CZP6</accession>
<evidence type="ECO:0000313" key="1">
    <source>
        <dbReference type="EnsemblMetazoa" id="PPAI000568-PA"/>
    </source>
</evidence>
<organism evidence="1 2">
    <name type="scientific">Phlebotomus papatasi</name>
    <name type="common">Sandfly</name>
    <dbReference type="NCBI Taxonomy" id="29031"/>
    <lineage>
        <taxon>Eukaryota</taxon>
        <taxon>Metazoa</taxon>
        <taxon>Ecdysozoa</taxon>
        <taxon>Arthropoda</taxon>
        <taxon>Hexapoda</taxon>
        <taxon>Insecta</taxon>
        <taxon>Pterygota</taxon>
        <taxon>Neoptera</taxon>
        <taxon>Endopterygota</taxon>
        <taxon>Diptera</taxon>
        <taxon>Nematocera</taxon>
        <taxon>Psychodoidea</taxon>
        <taxon>Psychodidae</taxon>
        <taxon>Phlebotomus</taxon>
        <taxon>Phlebotomus</taxon>
    </lineage>
</organism>
<dbReference type="AlphaFoldDB" id="A0A1B0CZP6"/>
<reference evidence="1" key="1">
    <citation type="submission" date="2022-08" db="UniProtKB">
        <authorList>
            <consortium name="EnsemblMetazoa"/>
        </authorList>
    </citation>
    <scope>IDENTIFICATION</scope>
    <source>
        <strain evidence="1">Israel</strain>
    </source>
</reference>
<dbReference type="EnsemblMetazoa" id="PPAI000568-RA">
    <property type="protein sequence ID" value="PPAI000568-PA"/>
    <property type="gene ID" value="PPAI000568"/>
</dbReference>
<protein>
    <submittedName>
        <fullName evidence="1">Uncharacterized protein</fullName>
    </submittedName>
</protein>
<name>A0A1B0CZP6_PHLPP</name>
<keyword evidence="2" id="KW-1185">Reference proteome</keyword>
<dbReference type="Proteomes" id="UP000092462">
    <property type="component" value="Unassembled WGS sequence"/>
</dbReference>
<proteinExistence type="predicted"/>
<sequence length="67" mass="7806">MSNERETIPIISTVILTILVGMILERTYGRVQLIPVIPQNFNPNQLELLDLMFFMILKNRMNLICET</sequence>
<evidence type="ECO:0000313" key="2">
    <source>
        <dbReference type="Proteomes" id="UP000092462"/>
    </source>
</evidence>